<dbReference type="SUPFAM" id="SSF48452">
    <property type="entry name" value="TPR-like"/>
    <property type="match status" value="1"/>
</dbReference>
<keyword evidence="5" id="KW-1185">Reference proteome</keyword>
<feature type="transmembrane region" description="Helical" evidence="3">
    <location>
        <begin position="268"/>
        <end position="287"/>
    </location>
</feature>
<accession>A0A191ZIL6</accession>
<dbReference type="AlphaFoldDB" id="A0A191ZIL6"/>
<sequence>MLTFATQALYTGSDPWPLKFINVLIHMVNGVLIYILSSQVICFVFKQRSTKRDWLISPELLAVLVTAAWLFSPMQLTAVLYVIQRMESLSALFVLGGLLCYWEGRMRLIGGKGFAWPLIWTGLVAGTLLATFSKETGVMLPLYAFLLEWVVLRGRGVGGFEPKLIFLFIVTLVLPGAAGLLLTVPSALNGNAYAGRPFDLAQRLWTEGRVLVDYLHWLIAPTPNALSLYHDDILVSTGWFSPWTTAASWVLIALLLGLAVRLRKRAQLFALGVLWFFCGQALVSTYLPLELVYEHRNYLPSWGIYIALLGLASAWQPAVAERSKVLRTLVLSGIISMISLFALFTAIRSQIWGNPYRLAYFEATTHPESPRANYDLARNMLIMSPDAKSAIFHMGMTQMAKTSRLPGASLQAEQAMIFMAAKNNLKVESMWWIDMRRKINFQPMSAEDVSALYALINCSNNNVCKYTKQDRMQLGNTLLFAMERYPKDAAVVTLYANYAANVVHNIPLAYSLMQRALAIMPSNFNYWNNLVTMQVALGEFKNAQVGIERMRELNGKGIYDSAIRIAEESLVNKKSAS</sequence>
<keyword evidence="3" id="KW-0472">Membrane</keyword>
<dbReference type="PANTHER" id="PTHR44227">
    <property type="match status" value="1"/>
</dbReference>
<evidence type="ECO:0000256" key="2">
    <source>
        <dbReference type="ARBA" id="ARBA00022803"/>
    </source>
</evidence>
<dbReference type="STRING" id="1860122.A9404_10255"/>
<dbReference type="KEGG" id="haz:A9404_10255"/>
<dbReference type="EMBL" id="CP016027">
    <property type="protein sequence ID" value="ANJ67705.1"/>
    <property type="molecule type" value="Genomic_DNA"/>
</dbReference>
<feature type="transmembrane region" description="Helical" evidence="3">
    <location>
        <begin position="164"/>
        <end position="188"/>
    </location>
</feature>
<feature type="transmembrane region" description="Helical" evidence="3">
    <location>
        <begin position="136"/>
        <end position="152"/>
    </location>
</feature>
<feature type="transmembrane region" description="Helical" evidence="3">
    <location>
        <begin position="233"/>
        <end position="256"/>
    </location>
</feature>
<feature type="transmembrane region" description="Helical" evidence="3">
    <location>
        <begin position="78"/>
        <end position="102"/>
    </location>
</feature>
<dbReference type="PANTHER" id="PTHR44227:SF3">
    <property type="entry name" value="PROTEIN O-MANNOSYL-TRANSFERASE TMTC4"/>
    <property type="match status" value="1"/>
</dbReference>
<keyword evidence="3" id="KW-0812">Transmembrane</keyword>
<feature type="transmembrane region" description="Helical" evidence="3">
    <location>
        <begin position="114"/>
        <end position="130"/>
    </location>
</feature>
<organism evidence="4 5">
    <name type="scientific">Halothiobacillus diazotrophicus</name>
    <dbReference type="NCBI Taxonomy" id="1860122"/>
    <lineage>
        <taxon>Bacteria</taxon>
        <taxon>Pseudomonadati</taxon>
        <taxon>Pseudomonadota</taxon>
        <taxon>Gammaproteobacteria</taxon>
        <taxon>Chromatiales</taxon>
        <taxon>Halothiobacillaceae</taxon>
        <taxon>Halothiobacillus</taxon>
    </lineage>
</organism>
<dbReference type="Proteomes" id="UP000078596">
    <property type="component" value="Chromosome"/>
</dbReference>
<feature type="transmembrane region" description="Helical" evidence="3">
    <location>
        <begin position="325"/>
        <end position="347"/>
    </location>
</feature>
<dbReference type="InterPro" id="IPR011990">
    <property type="entry name" value="TPR-like_helical_dom_sf"/>
</dbReference>
<evidence type="ECO:0000256" key="1">
    <source>
        <dbReference type="ARBA" id="ARBA00022737"/>
    </source>
</evidence>
<keyword evidence="1" id="KW-0677">Repeat</keyword>
<feature type="transmembrane region" description="Helical" evidence="3">
    <location>
        <begin position="299"/>
        <end position="318"/>
    </location>
</feature>
<feature type="transmembrane region" description="Helical" evidence="3">
    <location>
        <begin position="20"/>
        <end position="45"/>
    </location>
</feature>
<evidence type="ECO:0000313" key="4">
    <source>
        <dbReference type="EMBL" id="ANJ67705.1"/>
    </source>
</evidence>
<protein>
    <submittedName>
        <fullName evidence="4">Uncharacterized protein</fullName>
    </submittedName>
</protein>
<reference evidence="4 5" key="1">
    <citation type="submission" date="2016-06" db="EMBL/GenBank/DDBJ databases">
        <title>Insight into the functional genes involving in sulfur oxidation in Pearl River water.</title>
        <authorList>
            <person name="Luo J."/>
            <person name="Tan X."/>
            <person name="Lin W."/>
        </authorList>
    </citation>
    <scope>NUCLEOTIDE SEQUENCE [LARGE SCALE GENOMIC DNA]</scope>
    <source>
        <strain evidence="4 5">LS2</strain>
    </source>
</reference>
<evidence type="ECO:0000313" key="5">
    <source>
        <dbReference type="Proteomes" id="UP000078596"/>
    </source>
</evidence>
<keyword evidence="2" id="KW-0802">TPR repeat</keyword>
<gene>
    <name evidence="4" type="ORF">A9404_10255</name>
</gene>
<dbReference type="InterPro" id="IPR052346">
    <property type="entry name" value="O-mannosyl-transferase_TMTC"/>
</dbReference>
<evidence type="ECO:0000256" key="3">
    <source>
        <dbReference type="SAM" id="Phobius"/>
    </source>
</evidence>
<feature type="transmembrane region" description="Helical" evidence="3">
    <location>
        <begin position="54"/>
        <end position="72"/>
    </location>
</feature>
<name>A0A191ZIL6_9GAMM</name>
<keyword evidence="3" id="KW-1133">Transmembrane helix</keyword>
<proteinExistence type="predicted"/>